<protein>
    <submittedName>
        <fullName evidence="2">MBL fold metallo-hydrolase</fullName>
    </submittedName>
</protein>
<name>A0A4P6ECW9_9MICO</name>
<gene>
    <name evidence="2" type="ORF">ET475_08880</name>
</gene>
<dbReference type="Gene3D" id="3.60.15.10">
    <property type="entry name" value="Ribonuclease Z/Hydroxyacylglutathione hydrolase-like"/>
    <property type="match status" value="1"/>
</dbReference>
<dbReference type="InterPro" id="IPR001279">
    <property type="entry name" value="Metallo-B-lactamas"/>
</dbReference>
<dbReference type="Pfam" id="PF00753">
    <property type="entry name" value="Lactamase_B"/>
    <property type="match status" value="1"/>
</dbReference>
<keyword evidence="3" id="KW-1185">Reference proteome</keyword>
<sequence>MNRRRGVDTPGDTPGIRKTSCELNGQGGGCRRVAGTPAGAWPAHQHTGTPAHRQPAHRVAGAQTHRLAGTPGGGGFPPRRSGAIPFRCGPDARAVPKGNAMEPLSDSQYRAATTGGMPDAEQVADGLWSLAMPMPGGGSLGYTLAAVHLGPDGTVALIDPGWAEPGSLERIDDFLRGLGRQMADVATVVVTHAHPDHIGLADAVRQASGARVVLHRREQASIDAEGAVVPEDLDSRLQEWGVAPERARLLHDRAHGSAPRHAPLHADVLVEDGDELPVAGATWRVLHTPGHTPGHICVVDESRGLLFSGDHVLPTVYPGLGLGADFGENPLTAYLRSLHRLHPYDDVEVVPGHGYRFRGLAGRRRDTALHALRRVRETAEVLHDDPTASIWDIASRLSWSGGWAQLQHSIMLFSGLNQTDMYRDFVVSGGLESPEALWP</sequence>
<evidence type="ECO:0000259" key="1">
    <source>
        <dbReference type="SMART" id="SM00849"/>
    </source>
</evidence>
<dbReference type="PANTHER" id="PTHR42951">
    <property type="entry name" value="METALLO-BETA-LACTAMASE DOMAIN-CONTAINING"/>
    <property type="match status" value="1"/>
</dbReference>
<dbReference type="SMART" id="SM00849">
    <property type="entry name" value="Lactamase_B"/>
    <property type="match status" value="1"/>
</dbReference>
<dbReference type="SUPFAM" id="SSF56281">
    <property type="entry name" value="Metallo-hydrolase/oxidoreductase"/>
    <property type="match status" value="1"/>
</dbReference>
<feature type="domain" description="Metallo-beta-lactamase" evidence="1">
    <location>
        <begin position="143"/>
        <end position="353"/>
    </location>
</feature>
<dbReference type="GO" id="GO:0016787">
    <property type="term" value="F:hydrolase activity"/>
    <property type="evidence" value="ECO:0007669"/>
    <property type="project" value="UniProtKB-KW"/>
</dbReference>
<keyword evidence="2" id="KW-0378">Hydrolase</keyword>
<evidence type="ECO:0000313" key="3">
    <source>
        <dbReference type="Proteomes" id="UP000293995"/>
    </source>
</evidence>
<dbReference type="EMBL" id="CP035494">
    <property type="protein sequence ID" value="QAY60092.1"/>
    <property type="molecule type" value="Genomic_DNA"/>
</dbReference>
<reference evidence="2 3" key="1">
    <citation type="submission" date="2019-01" db="EMBL/GenBank/DDBJ databases">
        <title>Genome sequencing of strain DFW100M-13.</title>
        <authorList>
            <person name="Heo J."/>
            <person name="Kim S.-J."/>
            <person name="Kim J.-S."/>
            <person name="Hong S.-B."/>
            <person name="Kwon S.-W."/>
        </authorList>
    </citation>
    <scope>NUCLEOTIDE SEQUENCE [LARGE SCALE GENOMIC DNA]</scope>
    <source>
        <strain evidence="2 3">DFW100M-13</strain>
    </source>
</reference>
<organism evidence="2 3">
    <name type="scientific">Microbacterium protaetiae</name>
    <dbReference type="NCBI Taxonomy" id="2509458"/>
    <lineage>
        <taxon>Bacteria</taxon>
        <taxon>Bacillati</taxon>
        <taxon>Actinomycetota</taxon>
        <taxon>Actinomycetes</taxon>
        <taxon>Micrococcales</taxon>
        <taxon>Microbacteriaceae</taxon>
        <taxon>Microbacterium</taxon>
    </lineage>
</organism>
<evidence type="ECO:0000313" key="2">
    <source>
        <dbReference type="EMBL" id="QAY60092.1"/>
    </source>
</evidence>
<dbReference type="KEGG" id="mprt:ET475_08880"/>
<dbReference type="Proteomes" id="UP000293995">
    <property type="component" value="Chromosome"/>
</dbReference>
<dbReference type="OrthoDB" id="2971563at2"/>
<dbReference type="InterPro" id="IPR036866">
    <property type="entry name" value="RibonucZ/Hydroxyglut_hydro"/>
</dbReference>
<dbReference type="CDD" id="cd06262">
    <property type="entry name" value="metallo-hydrolase-like_MBL-fold"/>
    <property type="match status" value="1"/>
</dbReference>
<proteinExistence type="predicted"/>
<dbReference type="AlphaFoldDB" id="A0A4P6ECW9"/>
<dbReference type="InterPro" id="IPR050855">
    <property type="entry name" value="NDM-1-like"/>
</dbReference>
<accession>A0A4P6ECW9</accession>